<dbReference type="EMBL" id="VNHW01000006">
    <property type="protein sequence ID" value="TYP87418.1"/>
    <property type="molecule type" value="Genomic_DNA"/>
</dbReference>
<protein>
    <submittedName>
        <fullName evidence="1">Uncharacterized protein</fullName>
    </submittedName>
</protein>
<comment type="caution">
    <text evidence="1">The sequence shown here is derived from an EMBL/GenBank/DDBJ whole genome shotgun (WGS) entry which is preliminary data.</text>
</comment>
<dbReference type="Proteomes" id="UP000322499">
    <property type="component" value="Unassembled WGS sequence"/>
</dbReference>
<organism evidence="1 2">
    <name type="scientific">Blastococcus xanthinilyticus</name>
    <dbReference type="NCBI Taxonomy" id="1564164"/>
    <lineage>
        <taxon>Bacteria</taxon>
        <taxon>Bacillati</taxon>
        <taxon>Actinomycetota</taxon>
        <taxon>Actinomycetes</taxon>
        <taxon>Geodermatophilales</taxon>
        <taxon>Geodermatophilaceae</taxon>
        <taxon>Blastococcus</taxon>
    </lineage>
</organism>
<name>A0A5S5CWM9_9ACTN</name>
<keyword evidence="2" id="KW-1185">Reference proteome</keyword>
<gene>
    <name evidence="1" type="ORF">BD833_1065</name>
</gene>
<evidence type="ECO:0000313" key="2">
    <source>
        <dbReference type="Proteomes" id="UP000322499"/>
    </source>
</evidence>
<reference evidence="1 2" key="1">
    <citation type="submission" date="2019-07" db="EMBL/GenBank/DDBJ databases">
        <title>Genomic Encyclopedia of Archaeal and Bacterial Type Strains, Phase II (KMG-II): from individual species to whole genera.</title>
        <authorList>
            <person name="Goeker M."/>
        </authorList>
    </citation>
    <scope>NUCLEOTIDE SEQUENCE [LARGE SCALE GENOMIC DNA]</scope>
    <source>
        <strain evidence="1 2">DSM 46842</strain>
    </source>
</reference>
<dbReference type="RefSeq" id="WP_166533099.1">
    <property type="nucleotide sequence ID" value="NZ_VNHW01000006.1"/>
</dbReference>
<evidence type="ECO:0000313" key="1">
    <source>
        <dbReference type="EMBL" id="TYP87418.1"/>
    </source>
</evidence>
<proteinExistence type="predicted"/>
<sequence length="105" mass="11659">MRVLFVSVNQSYESSMSMSQLARCAERAWPISLPKAQSCDRVVAVFHERPLASWEAHGAYLTDEVYSTTGGDRARVGVVLGDPVPLRPEYFTTPALRRGVAVIEF</sequence>
<accession>A0A5S5CWM9</accession>
<dbReference type="AlphaFoldDB" id="A0A5S5CWM9"/>